<feature type="domain" description="Catalase core" evidence="11">
    <location>
        <begin position="6"/>
        <end position="356"/>
    </location>
</feature>
<proteinExistence type="inferred from homology"/>
<comment type="function">
    <text evidence="7">Has an organic peroxide-dependent peroxidase activity.</text>
</comment>
<dbReference type="EC" id="1.11.1.-" evidence="7"/>
<dbReference type="GO" id="GO:0020037">
    <property type="term" value="F:heme binding"/>
    <property type="evidence" value="ECO:0007669"/>
    <property type="project" value="InterPro"/>
</dbReference>
<dbReference type="Pfam" id="PF00199">
    <property type="entry name" value="Catalase"/>
    <property type="match status" value="1"/>
</dbReference>
<keyword evidence="10" id="KW-0732">Signal</keyword>
<accession>Q1YJA8</accession>
<dbReference type="GO" id="GO:0005737">
    <property type="term" value="C:cytoplasm"/>
    <property type="evidence" value="ECO:0007669"/>
    <property type="project" value="TreeGrafter"/>
</dbReference>
<evidence type="ECO:0000256" key="5">
    <source>
        <dbReference type="ARBA" id="ARBA00023002"/>
    </source>
</evidence>
<evidence type="ECO:0000256" key="2">
    <source>
        <dbReference type="ARBA" id="ARBA00022559"/>
    </source>
</evidence>
<evidence type="ECO:0000256" key="1">
    <source>
        <dbReference type="ARBA" id="ARBA00005329"/>
    </source>
</evidence>
<keyword evidence="2 7" id="KW-0575">Peroxidase</keyword>
<dbReference type="Gene3D" id="1.20.1280.120">
    <property type="match status" value="1"/>
</dbReference>
<dbReference type="Gene3D" id="2.40.180.10">
    <property type="entry name" value="Catalase core domain"/>
    <property type="match status" value="1"/>
</dbReference>
<dbReference type="PROSITE" id="PS51402">
    <property type="entry name" value="CATALASE_3"/>
    <property type="match status" value="1"/>
</dbReference>
<evidence type="ECO:0000313" key="13">
    <source>
        <dbReference type="Proteomes" id="UP000000321"/>
    </source>
</evidence>
<dbReference type="BioCyc" id="AURANTIMONAS:SI859A1_01211-MONOMER"/>
<dbReference type="AlphaFoldDB" id="Q1YJA8"/>
<evidence type="ECO:0000256" key="8">
    <source>
        <dbReference type="PIRSR" id="PIRSR000296-1"/>
    </source>
</evidence>
<dbReference type="GO" id="GO:0004096">
    <property type="term" value="F:catalase activity"/>
    <property type="evidence" value="ECO:0007669"/>
    <property type="project" value="InterPro"/>
</dbReference>
<dbReference type="PIRSF" id="PIRSF000296">
    <property type="entry name" value="SrpA"/>
    <property type="match status" value="1"/>
</dbReference>
<dbReference type="OrthoDB" id="255727at2"/>
<keyword evidence="5 7" id="KW-0560">Oxidoreductase</keyword>
<gene>
    <name evidence="12" type="ORF">SI859A1_01211</name>
</gene>
<feature type="active site" evidence="8">
    <location>
        <position position="69"/>
    </location>
</feature>
<name>Q1YJA8_AURMS</name>
<dbReference type="InterPro" id="IPR011614">
    <property type="entry name" value="Catalase_core"/>
</dbReference>
<feature type="binding site" description="axial binding residue" evidence="9">
    <location>
        <position position="333"/>
    </location>
    <ligand>
        <name>heme</name>
        <dbReference type="ChEBI" id="CHEBI:30413"/>
    </ligand>
    <ligandPart>
        <name>Fe</name>
        <dbReference type="ChEBI" id="CHEBI:18248"/>
    </ligandPart>
</feature>
<sequence>MTRPDDRRAGALIRRVAAVLALSTAWLGAAPAIAEDQPAGTSQTRIARDIVAGLDKVFGGPHKGYRAAHSKGILLDGTFRPSKDATSLTRAEHLTEGDVAVTVRFSNFAGVPHVGDNTGDANPKGMAIKFLLPDGGSTDIVAHSFDGFAAQTPDEFRRFVQALGSSDPQDFADHVAAHPAAKRFIEAPKPAPVSFATEVFYGVNAFSFTNAAGESRFGKYRLVPVAGVAHLSAVEAAEKDPDYLSQDMAERLEDGPVQFRLLVQLAGEGDPITQAAFPWPEDREQVELGVLSLTALAADSVARQRELVFTPLSLVGGIAPSDDPMLITRTRSYRMSYSRRLTAATDSHQPRHGKDAGK</sequence>
<reference evidence="12 13" key="1">
    <citation type="journal article" date="2008" name="Appl. Environ. Microbiol.">
        <title>Genomic insights into Mn(II) oxidation by the marine alphaproteobacterium Aurantimonas sp. strain SI85-9A1.</title>
        <authorList>
            <person name="Dick G.J."/>
            <person name="Podell S."/>
            <person name="Johnson H.A."/>
            <person name="Rivera-Espinoza Y."/>
            <person name="Bernier-Latmani R."/>
            <person name="McCarthy J.K."/>
            <person name="Torpey J.W."/>
            <person name="Clement B.G."/>
            <person name="Gaasterland T."/>
            <person name="Tebo B.M."/>
        </authorList>
    </citation>
    <scope>NUCLEOTIDE SEQUENCE [LARGE SCALE GENOMIC DNA]</scope>
    <source>
        <strain evidence="12 13">SI85-9A1</strain>
    </source>
</reference>
<evidence type="ECO:0000256" key="3">
    <source>
        <dbReference type="ARBA" id="ARBA00022617"/>
    </source>
</evidence>
<evidence type="ECO:0000256" key="7">
    <source>
        <dbReference type="PIRNR" id="PIRNR000296"/>
    </source>
</evidence>
<dbReference type="GO" id="GO:0042542">
    <property type="term" value="P:response to hydrogen peroxide"/>
    <property type="evidence" value="ECO:0007669"/>
    <property type="project" value="TreeGrafter"/>
</dbReference>
<evidence type="ECO:0000256" key="9">
    <source>
        <dbReference type="PIRSR" id="PIRSR000296-2"/>
    </source>
</evidence>
<comment type="cofactor">
    <cofactor evidence="7">
        <name>heme</name>
        <dbReference type="ChEBI" id="CHEBI:30413"/>
    </cofactor>
</comment>
<dbReference type="SUPFAM" id="SSF56634">
    <property type="entry name" value="Heme-dependent catalase-like"/>
    <property type="match status" value="1"/>
</dbReference>
<keyword evidence="13" id="KW-1185">Reference proteome</keyword>
<dbReference type="SMART" id="SM01060">
    <property type="entry name" value="Catalase"/>
    <property type="match status" value="1"/>
</dbReference>
<dbReference type="PANTHER" id="PTHR11465">
    <property type="entry name" value="CATALASE"/>
    <property type="match status" value="1"/>
</dbReference>
<dbReference type="Proteomes" id="UP000000321">
    <property type="component" value="Unassembled WGS sequence"/>
</dbReference>
<keyword evidence="6 7" id="KW-0408">Iron</keyword>
<dbReference type="InterPro" id="IPR018028">
    <property type="entry name" value="Catalase"/>
</dbReference>
<dbReference type="InterPro" id="IPR020835">
    <property type="entry name" value="Catalase_sf"/>
</dbReference>
<dbReference type="GO" id="GO:0042744">
    <property type="term" value="P:hydrogen peroxide catabolic process"/>
    <property type="evidence" value="ECO:0007669"/>
    <property type="project" value="TreeGrafter"/>
</dbReference>
<dbReference type="EMBL" id="AAPJ01000003">
    <property type="protein sequence ID" value="EAS49859.1"/>
    <property type="molecule type" value="Genomic_DNA"/>
</dbReference>
<evidence type="ECO:0000313" key="12">
    <source>
        <dbReference type="EMBL" id="EAS49859.1"/>
    </source>
</evidence>
<organism evidence="12 13">
    <name type="scientific">Aurantimonas manganoxydans (strain ATCC BAA-1229 / DSM 21871 / SI85-9A1)</name>
    <dbReference type="NCBI Taxonomy" id="287752"/>
    <lineage>
        <taxon>Bacteria</taxon>
        <taxon>Pseudomonadati</taxon>
        <taxon>Pseudomonadota</taxon>
        <taxon>Alphaproteobacteria</taxon>
        <taxon>Hyphomicrobiales</taxon>
        <taxon>Aurantimonadaceae</taxon>
        <taxon>Aurantimonas</taxon>
    </lineage>
</organism>
<dbReference type="InterPro" id="IPR024168">
    <property type="entry name" value="Catalase_SrpA-type_pred"/>
</dbReference>
<comment type="similarity">
    <text evidence="1 7">Belongs to the catalase family.</text>
</comment>
<dbReference type="PANTHER" id="PTHR11465:SF9">
    <property type="entry name" value="CATALASE"/>
    <property type="match status" value="1"/>
</dbReference>
<dbReference type="HOGENOM" id="CLU_045961_0_0_5"/>
<feature type="chain" id="PRO_5004197639" description="Catalase-related peroxidase" evidence="10">
    <location>
        <begin position="35"/>
        <end position="358"/>
    </location>
</feature>
<dbReference type="RefSeq" id="WP_009209073.1">
    <property type="nucleotide sequence ID" value="NZ_BBWP01000032.1"/>
</dbReference>
<protein>
    <recommendedName>
        <fullName evidence="7">Catalase-related peroxidase</fullName>
        <ecNumber evidence="7">1.11.1.-</ecNumber>
    </recommendedName>
</protein>
<dbReference type="GO" id="GO:0046872">
    <property type="term" value="F:metal ion binding"/>
    <property type="evidence" value="ECO:0007669"/>
    <property type="project" value="UniProtKB-KW"/>
</dbReference>
<evidence type="ECO:0000256" key="6">
    <source>
        <dbReference type="ARBA" id="ARBA00023004"/>
    </source>
</evidence>
<dbReference type="CDD" id="cd08153">
    <property type="entry name" value="srpA_like"/>
    <property type="match status" value="1"/>
</dbReference>
<comment type="caution">
    <text evidence="12">The sequence shown here is derived from an EMBL/GenBank/DDBJ whole genome shotgun (WGS) entry which is preliminary data.</text>
</comment>
<evidence type="ECO:0000259" key="11">
    <source>
        <dbReference type="SMART" id="SM01060"/>
    </source>
</evidence>
<feature type="signal peptide" evidence="10">
    <location>
        <begin position="1"/>
        <end position="34"/>
    </location>
</feature>
<keyword evidence="3 7" id="KW-0349">Heme</keyword>
<keyword evidence="4 7" id="KW-0479">Metal-binding</keyword>
<evidence type="ECO:0000256" key="10">
    <source>
        <dbReference type="SAM" id="SignalP"/>
    </source>
</evidence>
<evidence type="ECO:0000256" key="4">
    <source>
        <dbReference type="ARBA" id="ARBA00022723"/>
    </source>
</evidence>